<feature type="transmembrane region" description="Helical" evidence="1">
    <location>
        <begin position="113"/>
        <end position="131"/>
    </location>
</feature>
<dbReference type="WBParaSite" id="EgrG_000471750">
    <property type="protein sequence ID" value="EgrG_000471750"/>
    <property type="gene ID" value="EgrG_000471750"/>
</dbReference>
<keyword evidence="2" id="KW-0808">Transferase</keyword>
<name>A0A068WH43_ECHGR</name>
<feature type="transmembrane region" description="Helical" evidence="1">
    <location>
        <begin position="73"/>
        <end position="101"/>
    </location>
</feature>
<evidence type="ECO:0000313" key="4">
    <source>
        <dbReference type="WBParaSite" id="EgrG_000471750"/>
    </source>
</evidence>
<keyword evidence="1" id="KW-0812">Transmembrane</keyword>
<keyword evidence="1" id="KW-1133">Transmembrane helix</keyword>
<dbReference type="Proteomes" id="UP000492820">
    <property type="component" value="Unassembled WGS sequence"/>
</dbReference>
<dbReference type="EMBL" id="LK028579">
    <property type="protein sequence ID" value="CDS19415.1"/>
    <property type="molecule type" value="Genomic_DNA"/>
</dbReference>
<accession>A0A068WH43</accession>
<feature type="transmembrane region" description="Helical" evidence="1">
    <location>
        <begin position="41"/>
        <end position="61"/>
    </location>
</feature>
<sequence>MHLYCTRAVVTDDLSLSYATRKSIRGLYNTLGTDYTEIEGYYVMVPYLATFFVVCLLVNILNAPYKVQITEFVSIIMIVSMYGLPLTVVIVGIMVVLAIIGRSLRGTKILPQLIGLLTLGFITKAMDYVPWIDFNMHLHASSLGYSGFYAQVVRAMLLCCDYARQARPVSWRRLLSESIGFSASTDVFMPASFVLFTDWLQWRNGQQEFEWTGPFQMAPKQLLGKATVVRTLSLGRILLRAFRIIFWFLVHKYIICSVDFLDVLGAPIERILKGRAVPMDSSLLCFAAYVFTARFNVFYVVFYNLSRLLGDLQQLLLSPAFAPNTTQLVKGDPKAERAWKEASLIRRWLKVKVKTECLMPEGPCCILAAFTSSEIWRYFDVGLYNVLKHYIYIPWMEFTSTVIGKVSTKASTKQSPLVRNFVTLFGAAFTYILVLTFHSWSKGNCIWVSISFTLWVLERFVNQANKAYGICDSLSRRLSPSWEQRIRCSGFALVQTCNMMSFFCFLTNFDSGWFLMRTMLAQPRAALLFSSVLYCSYQMKLALMT</sequence>
<gene>
    <name evidence="2" type="ORF">EgrG_000471750</name>
</gene>
<reference evidence="2 3" key="1">
    <citation type="journal article" date="2013" name="Nature">
        <title>The genomes of four tapeworm species reveal adaptations to parasitism.</title>
        <authorList>
            <person name="Tsai I.J."/>
            <person name="Zarowiecki M."/>
            <person name="Holroyd N."/>
            <person name="Garciarrubio A."/>
            <person name="Sanchez-Flores A."/>
            <person name="Brooks K.L."/>
            <person name="Tracey A."/>
            <person name="Bobes R.J."/>
            <person name="Fragoso G."/>
            <person name="Sciutto E."/>
            <person name="Aslett M."/>
            <person name="Beasley H."/>
            <person name="Bennett H.M."/>
            <person name="Cai J."/>
            <person name="Camicia F."/>
            <person name="Clark R."/>
            <person name="Cucher M."/>
            <person name="De Silva N."/>
            <person name="Day T.A."/>
            <person name="Deplazes P."/>
            <person name="Estrada K."/>
            <person name="Fernandez C."/>
            <person name="Holland P.W."/>
            <person name="Hou J."/>
            <person name="Hu S."/>
            <person name="Huckvale T."/>
            <person name="Hung S.S."/>
            <person name="Kamenetzky L."/>
            <person name="Keane J.A."/>
            <person name="Kiss F."/>
            <person name="Koziol U."/>
            <person name="Lambert O."/>
            <person name="Liu K."/>
            <person name="Luo X."/>
            <person name="Luo Y."/>
            <person name="Macchiaroli N."/>
            <person name="Nichol S."/>
            <person name="Paps J."/>
            <person name="Parkinson J."/>
            <person name="Pouchkina-Stantcheva N."/>
            <person name="Riddiford N."/>
            <person name="Rosenzvit M."/>
            <person name="Salinas G."/>
            <person name="Wasmuth J.D."/>
            <person name="Zamanian M."/>
            <person name="Zheng Y."/>
            <person name="Cai X."/>
            <person name="Soberon X."/>
            <person name="Olson P.D."/>
            <person name="Laclette J.P."/>
            <person name="Brehm K."/>
            <person name="Berriman M."/>
            <person name="Garciarrubio A."/>
            <person name="Bobes R.J."/>
            <person name="Fragoso G."/>
            <person name="Sanchez-Flores A."/>
            <person name="Estrada K."/>
            <person name="Cevallos M.A."/>
            <person name="Morett E."/>
            <person name="Gonzalez V."/>
            <person name="Portillo T."/>
            <person name="Ochoa-Leyva A."/>
            <person name="Jose M.V."/>
            <person name="Sciutto E."/>
            <person name="Landa A."/>
            <person name="Jimenez L."/>
            <person name="Valdes V."/>
            <person name="Carrero J.C."/>
            <person name="Larralde C."/>
            <person name="Morales-Montor J."/>
            <person name="Limon-Lason J."/>
            <person name="Soberon X."/>
            <person name="Laclette J.P."/>
        </authorList>
    </citation>
    <scope>NUCLEOTIDE SEQUENCE [LARGE SCALE GENOMIC DNA]</scope>
</reference>
<proteinExistence type="predicted"/>
<evidence type="ECO:0000313" key="2">
    <source>
        <dbReference type="EMBL" id="CDS19415.1"/>
    </source>
</evidence>
<keyword evidence="1" id="KW-0472">Membrane</keyword>
<evidence type="ECO:0000313" key="3">
    <source>
        <dbReference type="Proteomes" id="UP000492820"/>
    </source>
</evidence>
<feature type="transmembrane region" description="Helical" evidence="1">
    <location>
        <begin position="521"/>
        <end position="537"/>
    </location>
</feature>
<protein>
    <submittedName>
        <fullName evidence="2 4">Membrane bound acyltransferase:hhat</fullName>
    </submittedName>
</protein>
<organism evidence="2">
    <name type="scientific">Echinococcus granulosus</name>
    <name type="common">Hydatid tapeworm</name>
    <dbReference type="NCBI Taxonomy" id="6210"/>
    <lineage>
        <taxon>Eukaryota</taxon>
        <taxon>Metazoa</taxon>
        <taxon>Spiralia</taxon>
        <taxon>Lophotrochozoa</taxon>
        <taxon>Platyhelminthes</taxon>
        <taxon>Cestoda</taxon>
        <taxon>Eucestoda</taxon>
        <taxon>Cyclophyllidea</taxon>
        <taxon>Taeniidae</taxon>
        <taxon>Echinococcus</taxon>
        <taxon>Echinococcus granulosus group</taxon>
    </lineage>
</organism>
<feature type="transmembrane region" description="Helical" evidence="1">
    <location>
        <begin position="244"/>
        <end position="266"/>
    </location>
</feature>
<evidence type="ECO:0000256" key="1">
    <source>
        <dbReference type="SAM" id="Phobius"/>
    </source>
</evidence>
<feature type="transmembrane region" description="Helical" evidence="1">
    <location>
        <begin position="143"/>
        <end position="163"/>
    </location>
</feature>
<dbReference type="GO" id="GO:0016746">
    <property type="term" value="F:acyltransferase activity"/>
    <property type="evidence" value="ECO:0007669"/>
    <property type="project" value="UniProtKB-KW"/>
</dbReference>
<reference evidence="4" key="3">
    <citation type="submission" date="2020-10" db="UniProtKB">
        <authorList>
            <consortium name="WormBaseParasite"/>
        </authorList>
    </citation>
    <scope>IDENTIFICATION</scope>
</reference>
<feature type="transmembrane region" description="Helical" evidence="1">
    <location>
        <begin position="286"/>
        <end position="305"/>
    </location>
</feature>
<keyword evidence="2" id="KW-0012">Acyltransferase</keyword>
<dbReference type="AlphaFoldDB" id="A0A068WH43"/>
<reference evidence="2" key="2">
    <citation type="submission" date="2014-06" db="EMBL/GenBank/DDBJ databases">
        <authorList>
            <person name="Aslett M."/>
        </authorList>
    </citation>
    <scope>NUCLEOTIDE SEQUENCE</scope>
</reference>
<dbReference type="OrthoDB" id="408964at2759"/>
<feature type="transmembrane region" description="Helical" evidence="1">
    <location>
        <begin position="421"/>
        <end position="440"/>
    </location>
</feature>